<keyword evidence="3 6" id="KW-0808">Transferase</keyword>
<dbReference type="SUPFAM" id="SSF51735">
    <property type="entry name" value="NAD(P)-binding Rossmann-fold domains"/>
    <property type="match status" value="1"/>
</dbReference>
<dbReference type="Pfam" id="PF02629">
    <property type="entry name" value="CoA_binding"/>
    <property type="match status" value="1"/>
</dbReference>
<feature type="domain" description="CoA-binding" evidence="5">
    <location>
        <begin position="248"/>
        <end position="320"/>
    </location>
</feature>
<dbReference type="OrthoDB" id="5291101at2"/>
<dbReference type="eggNOG" id="COG1215">
    <property type="taxonomic scope" value="Bacteria"/>
</dbReference>
<evidence type="ECO:0000313" key="7">
    <source>
        <dbReference type="Proteomes" id="UP000006732"/>
    </source>
</evidence>
<dbReference type="KEGG" id="ppd:Ppro_3227"/>
<proteinExistence type="inferred from homology"/>
<reference evidence="6 7" key="1">
    <citation type="submission" date="2006-10" db="EMBL/GenBank/DDBJ databases">
        <title>Complete sequence of chromosome of Pelobacter propionicus DSM 2379.</title>
        <authorList>
            <consortium name="US DOE Joint Genome Institute"/>
            <person name="Copeland A."/>
            <person name="Lucas S."/>
            <person name="Lapidus A."/>
            <person name="Barry K."/>
            <person name="Detter J.C."/>
            <person name="Glavina del Rio T."/>
            <person name="Hammon N."/>
            <person name="Israni S."/>
            <person name="Dalin E."/>
            <person name="Tice H."/>
            <person name="Pitluck S."/>
            <person name="Saunders E."/>
            <person name="Brettin T."/>
            <person name="Bruce D."/>
            <person name="Han C."/>
            <person name="Tapia R."/>
            <person name="Schmutz J."/>
            <person name="Larimer F."/>
            <person name="Land M."/>
            <person name="Hauser L."/>
            <person name="Kyrpides N."/>
            <person name="Kim E."/>
            <person name="Lovley D."/>
            <person name="Richardson P."/>
        </authorList>
    </citation>
    <scope>NUCLEOTIDE SEQUENCE [LARGE SCALE GENOMIC DNA]</scope>
    <source>
        <strain evidence="7">DSM 2379 / NBRC 103807 / OttBd1</strain>
    </source>
</reference>
<dbReference type="STRING" id="338966.Ppro_3227"/>
<evidence type="ECO:0000256" key="3">
    <source>
        <dbReference type="ARBA" id="ARBA00022679"/>
    </source>
</evidence>
<dbReference type="InterPro" id="IPR050834">
    <property type="entry name" value="Glycosyltransf_2"/>
</dbReference>
<dbReference type="CDD" id="cd00761">
    <property type="entry name" value="Glyco_tranf_GTA_type"/>
    <property type="match status" value="1"/>
</dbReference>
<dbReference type="EMBL" id="CP000482">
    <property type="protein sequence ID" value="ABL00821.1"/>
    <property type="molecule type" value="Genomic_DNA"/>
</dbReference>
<evidence type="ECO:0000259" key="4">
    <source>
        <dbReference type="Pfam" id="PF00535"/>
    </source>
</evidence>
<keyword evidence="7" id="KW-1185">Reference proteome</keyword>
<dbReference type="eggNOG" id="COG2344">
    <property type="taxonomic scope" value="Bacteria"/>
</dbReference>
<evidence type="ECO:0000256" key="1">
    <source>
        <dbReference type="ARBA" id="ARBA00006739"/>
    </source>
</evidence>
<dbReference type="RefSeq" id="WP_011737039.1">
    <property type="nucleotide sequence ID" value="NC_008609.1"/>
</dbReference>
<dbReference type="InterPro" id="IPR029044">
    <property type="entry name" value="Nucleotide-diphossugar_trans"/>
</dbReference>
<dbReference type="PANTHER" id="PTHR43685">
    <property type="entry name" value="GLYCOSYLTRANSFERASE"/>
    <property type="match status" value="1"/>
</dbReference>
<organism evidence="6 7">
    <name type="scientific">Pelobacter propionicus (strain DSM 2379 / NBRC 103807 / OttBd1)</name>
    <dbReference type="NCBI Taxonomy" id="338966"/>
    <lineage>
        <taxon>Bacteria</taxon>
        <taxon>Pseudomonadati</taxon>
        <taxon>Thermodesulfobacteriota</taxon>
        <taxon>Desulfuromonadia</taxon>
        <taxon>Desulfuromonadales</taxon>
        <taxon>Desulfuromonadaceae</taxon>
        <taxon>Pelobacter</taxon>
    </lineage>
</organism>
<dbReference type="Gene3D" id="3.90.550.10">
    <property type="entry name" value="Spore Coat Polysaccharide Biosynthesis Protein SpsA, Chain A"/>
    <property type="match status" value="1"/>
</dbReference>
<evidence type="ECO:0000259" key="5">
    <source>
        <dbReference type="Pfam" id="PF02629"/>
    </source>
</evidence>
<comment type="similarity">
    <text evidence="1">Belongs to the glycosyltransferase 2 family.</text>
</comment>
<protein>
    <submittedName>
        <fullName evidence="6">Glycosyl transferase, family 2</fullName>
    </submittedName>
</protein>
<dbReference type="Gene3D" id="3.40.50.720">
    <property type="entry name" value="NAD(P)-binding Rossmann-like Domain"/>
    <property type="match status" value="1"/>
</dbReference>
<dbReference type="PANTHER" id="PTHR43685:SF5">
    <property type="entry name" value="GLYCOSYLTRANSFERASE EPSE-RELATED"/>
    <property type="match status" value="1"/>
</dbReference>
<keyword evidence="2" id="KW-0328">Glycosyltransferase</keyword>
<dbReference type="CAZy" id="GT2">
    <property type="family name" value="Glycosyltransferase Family 2"/>
</dbReference>
<sequence length="339" mass="37932">MLKRDAWPLVSILMPVRNEERFLAMALRSLLAQTFREWELVVVDDGSTDATPRLLAEAAGSDRRIRVLGSGGEGLVPALNRGLAECRAPLVARMDGDDVAHPHRLGEQVAYMAVNADVGLVACSFRHFPRQQVGMGMAGYERWQNSLLTHEAIMADLFVESPFVHPSVMFRTQSVREVGGYRDRGWAEDYDLWLRLAAAGTRFARLARTMFFWRERPDRTTRTSGAYSPEAFRLCKLHHLKDGFLKGEHEVILAGAGREGRAWYRMLHVAGVRVSCWIDVDPRKLGRTLHGAPVLAMDQVTPGRIKMLMTVGARGARSVVRQSAFRAGFREGETSLCVT</sequence>
<feature type="domain" description="Glycosyltransferase 2-like" evidence="4">
    <location>
        <begin position="11"/>
        <end position="174"/>
    </location>
</feature>
<dbReference type="InterPro" id="IPR001173">
    <property type="entry name" value="Glyco_trans_2-like"/>
</dbReference>
<gene>
    <name evidence="6" type="ordered locus">Ppro_3227</name>
</gene>
<dbReference type="AlphaFoldDB" id="A1AU00"/>
<dbReference type="InterPro" id="IPR003781">
    <property type="entry name" value="CoA-bd"/>
</dbReference>
<dbReference type="HOGENOM" id="CLU_025996_0_7_7"/>
<dbReference type="GO" id="GO:0016757">
    <property type="term" value="F:glycosyltransferase activity"/>
    <property type="evidence" value="ECO:0007669"/>
    <property type="project" value="UniProtKB-KW"/>
</dbReference>
<evidence type="ECO:0000313" key="6">
    <source>
        <dbReference type="EMBL" id="ABL00821.1"/>
    </source>
</evidence>
<name>A1AU00_PELPD</name>
<evidence type="ECO:0000256" key="2">
    <source>
        <dbReference type="ARBA" id="ARBA00022676"/>
    </source>
</evidence>
<dbReference type="Pfam" id="PF00535">
    <property type="entry name" value="Glycos_transf_2"/>
    <property type="match status" value="1"/>
</dbReference>
<dbReference type="SUPFAM" id="SSF53448">
    <property type="entry name" value="Nucleotide-diphospho-sugar transferases"/>
    <property type="match status" value="1"/>
</dbReference>
<dbReference type="Proteomes" id="UP000006732">
    <property type="component" value="Chromosome"/>
</dbReference>
<dbReference type="InterPro" id="IPR036291">
    <property type="entry name" value="NAD(P)-bd_dom_sf"/>
</dbReference>
<accession>A1AU00</accession>